<keyword evidence="2" id="KW-0732">Signal</keyword>
<accession>A0A7W4UP37</accession>
<feature type="signal peptide" evidence="2">
    <location>
        <begin position="1"/>
        <end position="38"/>
    </location>
</feature>
<gene>
    <name evidence="3" type="ORF">FHX72_002098</name>
</gene>
<proteinExistence type="predicted"/>
<evidence type="ECO:0000313" key="4">
    <source>
        <dbReference type="Proteomes" id="UP000545286"/>
    </source>
</evidence>
<feature type="chain" id="PRO_5031471856" description="Tat pathway signal sequence domain protein" evidence="2">
    <location>
        <begin position="39"/>
        <end position="235"/>
    </location>
</feature>
<dbReference type="AlphaFoldDB" id="A0A7W4UP37"/>
<dbReference type="Proteomes" id="UP000545286">
    <property type="component" value="Unassembled WGS sequence"/>
</dbReference>
<evidence type="ECO:0000313" key="3">
    <source>
        <dbReference type="EMBL" id="MBB2957953.1"/>
    </source>
</evidence>
<protein>
    <recommendedName>
        <fullName evidence="5">Tat pathway signal sequence domain protein</fullName>
    </recommendedName>
</protein>
<organism evidence="3 4">
    <name type="scientific">Pseudoclavibacter helvolus</name>
    <dbReference type="NCBI Taxonomy" id="255205"/>
    <lineage>
        <taxon>Bacteria</taxon>
        <taxon>Bacillati</taxon>
        <taxon>Actinomycetota</taxon>
        <taxon>Actinomycetes</taxon>
        <taxon>Micrococcales</taxon>
        <taxon>Microbacteriaceae</taxon>
        <taxon>Pseudoclavibacter</taxon>
    </lineage>
</organism>
<dbReference type="InterPro" id="IPR006311">
    <property type="entry name" value="TAT_signal"/>
</dbReference>
<keyword evidence="4" id="KW-1185">Reference proteome</keyword>
<name>A0A7W4UP37_9MICO</name>
<evidence type="ECO:0000256" key="2">
    <source>
        <dbReference type="SAM" id="SignalP"/>
    </source>
</evidence>
<dbReference type="PROSITE" id="PS51318">
    <property type="entry name" value="TAT"/>
    <property type="match status" value="1"/>
</dbReference>
<reference evidence="3 4" key="1">
    <citation type="submission" date="2020-08" db="EMBL/GenBank/DDBJ databases">
        <title>Sequencing the genomes of 1000 actinobacteria strains.</title>
        <authorList>
            <person name="Klenk H.-P."/>
        </authorList>
    </citation>
    <scope>NUCLEOTIDE SEQUENCE [LARGE SCALE GENOMIC DNA]</scope>
    <source>
        <strain evidence="3 4">DSM 20419</strain>
    </source>
</reference>
<sequence length="235" mass="25457">MSDSTRSETNLPSRRSVAKAAAWAAPTIAFAVAAPAHAGSPAAQPPGLQGWIAFHHPERGSTSRYTVRGYNSGAHPHGTYGLWVTNTTASSSVTNIRIFLHYLPAPESWSVRVPASNWSDLVPVGTTVIDGVEHQSHRMDYIGTVVPTDGVTKIQNDMYFEASRMTFDTKPSHYIDRYVVVDGVELAFRRGRDQLDYTPLNDNTPPNLPPSIPGGRSSRTAEAVAEEIDASLSPS</sequence>
<evidence type="ECO:0008006" key="5">
    <source>
        <dbReference type="Google" id="ProtNLM"/>
    </source>
</evidence>
<comment type="caution">
    <text evidence="3">The sequence shown here is derived from an EMBL/GenBank/DDBJ whole genome shotgun (WGS) entry which is preliminary data.</text>
</comment>
<dbReference type="EMBL" id="JACHWJ010000003">
    <property type="protein sequence ID" value="MBB2957953.1"/>
    <property type="molecule type" value="Genomic_DNA"/>
</dbReference>
<feature type="region of interest" description="Disordered" evidence="1">
    <location>
        <begin position="195"/>
        <end position="235"/>
    </location>
</feature>
<dbReference type="RefSeq" id="WP_183624813.1">
    <property type="nucleotide sequence ID" value="NZ_JACHWJ010000003.1"/>
</dbReference>
<evidence type="ECO:0000256" key="1">
    <source>
        <dbReference type="SAM" id="MobiDB-lite"/>
    </source>
</evidence>